<evidence type="ECO:0000313" key="4">
    <source>
        <dbReference type="Proteomes" id="UP000230551"/>
    </source>
</evidence>
<dbReference type="InterPro" id="IPR056463">
    <property type="entry name" value="DUF7373_C"/>
</dbReference>
<dbReference type="Proteomes" id="UP000230551">
    <property type="component" value="Unassembled WGS sequence"/>
</dbReference>
<feature type="domain" description="DUF7373" evidence="2">
    <location>
        <begin position="152"/>
        <end position="295"/>
    </location>
</feature>
<accession>A0A2G5PE47</accession>
<gene>
    <name evidence="3" type="ORF">CQY22_005640</name>
</gene>
<dbReference type="EMBL" id="PDCN02000004">
    <property type="protein sequence ID" value="PIB76587.1"/>
    <property type="molecule type" value="Genomic_DNA"/>
</dbReference>
<protein>
    <submittedName>
        <fullName evidence="3">Uncharacterized protein</fullName>
    </submittedName>
</protein>
<dbReference type="Pfam" id="PF24088">
    <property type="entry name" value="DUF7373"/>
    <property type="match status" value="1"/>
</dbReference>
<evidence type="ECO:0000313" key="3">
    <source>
        <dbReference type="EMBL" id="PIB76587.1"/>
    </source>
</evidence>
<organism evidence="3 4">
    <name type="scientific">Mycolicibacterium brumae</name>
    <dbReference type="NCBI Taxonomy" id="85968"/>
    <lineage>
        <taxon>Bacteria</taxon>
        <taxon>Bacillati</taxon>
        <taxon>Actinomycetota</taxon>
        <taxon>Actinomycetes</taxon>
        <taxon>Mycobacteriales</taxon>
        <taxon>Mycobacteriaceae</taxon>
        <taxon>Mycolicibacterium</taxon>
    </lineage>
</organism>
<comment type="caution">
    <text evidence="3">The sequence shown here is derived from an EMBL/GenBank/DDBJ whole genome shotgun (WGS) entry which is preliminary data.</text>
</comment>
<feature type="domain" description="DUF7373" evidence="1">
    <location>
        <begin position="4"/>
        <end position="146"/>
    </location>
</feature>
<sequence>MDLNDVVAGFGFKNEVKESYSYSGGAAVLRFNTPEAAQRNADALVAAAKTDTKGTDPRMAAIPGHPETSAVMVNREFGRGNTFLTAVTVRGDLLLLQSVNGRDPELDSLASSFGTGEALVGRILDRQIPLLEKYHPTPVADYANLPEDPTGLLAHTVPFNRDTSAYETRKEGTYGPQSALAYQGDPLAIAEAFESSGTTSVLIRRTRIFLTRDSASATELAEALAAQAQGDNRTFDGGIDGFPTARCYQASDGKTPRDLTSNYCQSVAGKYVIDVFDDGDARRIRQLLSAQFLLLPQG</sequence>
<reference evidence="3 4" key="1">
    <citation type="journal article" date="2017" name="Infect. Genet. Evol.">
        <title>The new phylogeny of the genus Mycobacterium: The old and the news.</title>
        <authorList>
            <person name="Tortoli E."/>
            <person name="Fedrizzi T."/>
            <person name="Meehan C.J."/>
            <person name="Trovato A."/>
            <person name="Grottola A."/>
            <person name="Giacobazzi E."/>
            <person name="Serpini G.F."/>
            <person name="Tagliazucchi S."/>
            <person name="Fabio A."/>
            <person name="Bettua C."/>
            <person name="Bertorelli R."/>
            <person name="Frascaro F."/>
            <person name="De Sanctis V."/>
            <person name="Pecorari M."/>
            <person name="Jousson O."/>
            <person name="Segata N."/>
            <person name="Cirillo D.M."/>
        </authorList>
    </citation>
    <scope>NUCLEOTIDE SEQUENCE [LARGE SCALE GENOMIC DNA]</scope>
    <source>
        <strain evidence="3 4">CIP1034565</strain>
    </source>
</reference>
<dbReference type="InterPro" id="IPR055797">
    <property type="entry name" value="DUF7373"/>
</dbReference>
<keyword evidence="4" id="KW-1185">Reference proteome</keyword>
<evidence type="ECO:0000259" key="2">
    <source>
        <dbReference type="Pfam" id="PF24092"/>
    </source>
</evidence>
<proteinExistence type="predicted"/>
<dbReference type="Pfam" id="PF24092">
    <property type="entry name" value="DUF7373_C"/>
    <property type="match status" value="1"/>
</dbReference>
<dbReference type="AlphaFoldDB" id="A0A2G5PE47"/>
<name>A0A2G5PE47_9MYCO</name>
<evidence type="ECO:0000259" key="1">
    <source>
        <dbReference type="Pfam" id="PF24088"/>
    </source>
</evidence>